<dbReference type="RefSeq" id="WP_143405010.1">
    <property type="nucleotide sequence ID" value="NZ_FUXZ01000002.1"/>
</dbReference>
<keyword evidence="4" id="KW-1185">Reference proteome</keyword>
<name>A0A1T4V6C3_9FIRM</name>
<dbReference type="SUPFAM" id="SSF52096">
    <property type="entry name" value="ClpP/crotonase"/>
    <property type="match status" value="2"/>
</dbReference>
<dbReference type="EMBL" id="FUXZ01000002">
    <property type="protein sequence ID" value="SKA60518.1"/>
    <property type="molecule type" value="Genomic_DNA"/>
</dbReference>
<sequence length="473" mass="49935">MSTTQKMSARERIESFLDDNSFVEIGGMVKARTTDFNMQGIDAPSDGVITGFGLVDGRLVYVYSQDVSVLGGTIGEMHAKKIVNLIDKAILMGAPIVGLIDSNGVRLQESSDALNALGEIYKTMSDASGVVPMVTGVFGNCGGSLAILASMSDFTYVDEDAKLFVNSPNALPGNYTEKCDTASAKYQAKNTDNVDFVGSEAEVIANLRNLVSILPVNNDDEAVDACNDDLNRLVSGIEGSIDDPALFLAQIADNGVVCELKSEYAGNMATAFIKLNGATIGVVANRNKKYDENGEVVCNCGGKLSSKGCVKAADFINFCDAFNIPVLSITNTDGFMACECSEKKIAKASSKLAFAFAGATVPKVNLITGKALGSAYVVMNSKGLGADMVYAYPDAQIGCMDAKSASEIIAKDCDAATVEADYAKLQLNVESAAARGYVDTIIDPAETRKYLIGAFEMLSSKLDTTPSRKHGTI</sequence>
<feature type="domain" description="CoA carboxyltransferase C-terminal" evidence="2">
    <location>
        <begin position="229"/>
        <end position="464"/>
    </location>
</feature>
<dbReference type="PROSITE" id="PS50980">
    <property type="entry name" value="COA_CT_NTER"/>
    <property type="match status" value="1"/>
</dbReference>
<evidence type="ECO:0000259" key="1">
    <source>
        <dbReference type="PROSITE" id="PS50980"/>
    </source>
</evidence>
<evidence type="ECO:0000313" key="4">
    <source>
        <dbReference type="Proteomes" id="UP000190814"/>
    </source>
</evidence>
<dbReference type="InterPro" id="IPR011762">
    <property type="entry name" value="COA_CT_N"/>
</dbReference>
<feature type="domain" description="CoA carboxyltransferase N-terminal" evidence="1">
    <location>
        <begin position="1"/>
        <end position="153"/>
    </location>
</feature>
<dbReference type="Gene3D" id="3.90.226.10">
    <property type="entry name" value="2-enoyl-CoA Hydratase, Chain A, domain 1"/>
    <property type="match status" value="2"/>
</dbReference>
<dbReference type="OrthoDB" id="9803706at2"/>
<dbReference type="PANTHER" id="PTHR43842">
    <property type="entry name" value="PROPIONYL-COA CARBOXYLASE BETA CHAIN"/>
    <property type="match status" value="1"/>
</dbReference>
<dbReference type="InterPro" id="IPR034733">
    <property type="entry name" value="AcCoA_carboxyl_beta"/>
</dbReference>
<dbReference type="GO" id="GO:0004658">
    <property type="term" value="F:propionyl-CoA carboxylase activity"/>
    <property type="evidence" value="ECO:0007669"/>
    <property type="project" value="TreeGrafter"/>
</dbReference>
<dbReference type="STRING" id="39495.SAMN02745111_00300"/>
<dbReference type="Pfam" id="PF01039">
    <property type="entry name" value="Carboxyl_trans"/>
    <property type="match status" value="1"/>
</dbReference>
<dbReference type="GO" id="GO:0016740">
    <property type="term" value="F:transferase activity"/>
    <property type="evidence" value="ECO:0007669"/>
    <property type="project" value="UniProtKB-KW"/>
</dbReference>
<accession>A0A1T4V6C3</accession>
<proteinExistence type="predicted"/>
<dbReference type="Proteomes" id="UP000190814">
    <property type="component" value="Unassembled WGS sequence"/>
</dbReference>
<evidence type="ECO:0000313" key="3">
    <source>
        <dbReference type="EMBL" id="SKA60518.1"/>
    </source>
</evidence>
<organism evidence="3 4">
    <name type="scientific">Eubacterium uniforme</name>
    <dbReference type="NCBI Taxonomy" id="39495"/>
    <lineage>
        <taxon>Bacteria</taxon>
        <taxon>Bacillati</taxon>
        <taxon>Bacillota</taxon>
        <taxon>Clostridia</taxon>
        <taxon>Eubacteriales</taxon>
        <taxon>Eubacteriaceae</taxon>
        <taxon>Eubacterium</taxon>
    </lineage>
</organism>
<dbReference type="AlphaFoldDB" id="A0A1T4V6C3"/>
<dbReference type="PANTHER" id="PTHR43842:SF2">
    <property type="entry name" value="PROPIONYL-COA CARBOXYLASE BETA CHAIN, MITOCHONDRIAL"/>
    <property type="match status" value="1"/>
</dbReference>
<reference evidence="3 4" key="1">
    <citation type="submission" date="2017-02" db="EMBL/GenBank/DDBJ databases">
        <authorList>
            <person name="Peterson S.W."/>
        </authorList>
    </citation>
    <scope>NUCLEOTIDE SEQUENCE [LARGE SCALE GENOMIC DNA]</scope>
    <source>
        <strain evidence="3 4">ATCC 35992</strain>
    </source>
</reference>
<dbReference type="PROSITE" id="PS50989">
    <property type="entry name" value="COA_CT_CTER"/>
    <property type="match status" value="1"/>
</dbReference>
<dbReference type="InterPro" id="IPR011763">
    <property type="entry name" value="COA_CT_C"/>
</dbReference>
<gene>
    <name evidence="3" type="ORF">SAMN02745111_00300</name>
</gene>
<evidence type="ECO:0000259" key="2">
    <source>
        <dbReference type="PROSITE" id="PS50989"/>
    </source>
</evidence>
<dbReference type="InterPro" id="IPR029045">
    <property type="entry name" value="ClpP/crotonase-like_dom_sf"/>
</dbReference>
<protein>
    <submittedName>
        <fullName evidence="3">Acetyl-CoA carboxylase, carboxyltransferase component</fullName>
    </submittedName>
</protein>
<keyword evidence="3" id="KW-0808">Transferase</keyword>
<dbReference type="InterPro" id="IPR051047">
    <property type="entry name" value="AccD/PCCB"/>
</dbReference>